<dbReference type="Proteomes" id="UP000827284">
    <property type="component" value="Unassembled WGS sequence"/>
</dbReference>
<dbReference type="Gene3D" id="1.50.40.10">
    <property type="entry name" value="Mitochondrial carrier domain"/>
    <property type="match status" value="1"/>
</dbReference>
<keyword evidence="7" id="KW-0496">Mitochondrion</keyword>
<protein>
    <submittedName>
        <fullName evidence="12">Solute carrier family 25 (Mitochondrial dicarboxylate transporter), member 10</fullName>
    </submittedName>
</protein>
<evidence type="ECO:0000256" key="8">
    <source>
        <dbReference type="ARBA" id="ARBA00023136"/>
    </source>
</evidence>
<evidence type="ECO:0000313" key="13">
    <source>
        <dbReference type="Proteomes" id="UP000827284"/>
    </source>
</evidence>
<evidence type="ECO:0000256" key="9">
    <source>
        <dbReference type="PROSITE-ProRule" id="PRU00282"/>
    </source>
</evidence>
<dbReference type="PANTHER" id="PTHR45618">
    <property type="entry name" value="MITOCHONDRIAL DICARBOXYLATE CARRIER-RELATED"/>
    <property type="match status" value="1"/>
</dbReference>
<gene>
    <name evidence="12" type="ORF">EMPS_08212</name>
</gene>
<evidence type="ECO:0000313" key="12">
    <source>
        <dbReference type="EMBL" id="GJJ75854.1"/>
    </source>
</evidence>
<feature type="repeat" description="Solcar" evidence="9">
    <location>
        <begin position="232"/>
        <end position="316"/>
    </location>
</feature>
<dbReference type="InterPro" id="IPR002067">
    <property type="entry name" value="MCP"/>
</dbReference>
<evidence type="ECO:0000256" key="10">
    <source>
        <dbReference type="RuleBase" id="RU000488"/>
    </source>
</evidence>
<accession>A0A9P3HFQ8</accession>
<dbReference type="Pfam" id="PF00153">
    <property type="entry name" value="Mito_carr"/>
    <property type="match status" value="3"/>
</dbReference>
<evidence type="ECO:0000256" key="6">
    <source>
        <dbReference type="ARBA" id="ARBA00022989"/>
    </source>
</evidence>
<keyword evidence="6" id="KW-1133">Transmembrane helix</keyword>
<reference evidence="12" key="1">
    <citation type="submission" date="2021-11" db="EMBL/GenBank/DDBJ databases">
        <authorList>
            <person name="Herlambang A."/>
            <person name="Guo Y."/>
            <person name="Takashima Y."/>
            <person name="Nishizawa T."/>
        </authorList>
    </citation>
    <scope>NUCLEOTIDE SEQUENCE</scope>
    <source>
        <strain evidence="12">E1425</strain>
    </source>
</reference>
<dbReference type="InterPro" id="IPR050391">
    <property type="entry name" value="Mito_Metabolite_Transporter"/>
</dbReference>
<comment type="similarity">
    <text evidence="2 10">Belongs to the mitochondrial carrier (TC 2.A.29) family.</text>
</comment>
<feature type="repeat" description="Solcar" evidence="9">
    <location>
        <begin position="136"/>
        <end position="223"/>
    </location>
</feature>
<proteinExistence type="inferred from homology"/>
<dbReference type="AlphaFoldDB" id="A0A9P3HFQ8"/>
<comment type="subcellular location">
    <subcellularLocation>
        <location evidence="1">Mitochondrion membrane</location>
        <topology evidence="1">Multi-pass membrane protein</topology>
    </subcellularLocation>
</comment>
<feature type="region of interest" description="Disordered" evidence="11">
    <location>
        <begin position="1"/>
        <end position="40"/>
    </location>
</feature>
<dbReference type="InterPro" id="IPR023395">
    <property type="entry name" value="MCP_dom_sf"/>
</dbReference>
<dbReference type="SUPFAM" id="SSF103506">
    <property type="entry name" value="Mitochondrial carrier"/>
    <property type="match status" value="1"/>
</dbReference>
<evidence type="ECO:0000256" key="5">
    <source>
        <dbReference type="ARBA" id="ARBA00022737"/>
    </source>
</evidence>
<evidence type="ECO:0000256" key="4">
    <source>
        <dbReference type="ARBA" id="ARBA00022692"/>
    </source>
</evidence>
<name>A0A9P3HFQ8_9FUNG</name>
<dbReference type="EMBL" id="BQFW01000011">
    <property type="protein sequence ID" value="GJJ75854.1"/>
    <property type="molecule type" value="Genomic_DNA"/>
</dbReference>
<dbReference type="InterPro" id="IPR018108">
    <property type="entry name" value="MCP_transmembrane"/>
</dbReference>
<comment type="caution">
    <text evidence="12">The sequence shown here is derived from an EMBL/GenBank/DDBJ whole genome shotgun (WGS) entry which is preliminary data.</text>
</comment>
<keyword evidence="3 10" id="KW-0813">Transport</keyword>
<evidence type="ECO:0000256" key="7">
    <source>
        <dbReference type="ARBA" id="ARBA00023128"/>
    </source>
</evidence>
<reference evidence="12" key="2">
    <citation type="journal article" date="2022" name="Microbiol. Resour. Announc.">
        <title>Whole-Genome Sequence of Entomortierella parvispora E1425, a Mucoromycotan Fungus Associated with Burkholderiaceae-Related Endosymbiotic Bacteria.</title>
        <authorList>
            <person name="Herlambang A."/>
            <person name="Guo Y."/>
            <person name="Takashima Y."/>
            <person name="Narisawa K."/>
            <person name="Ohta H."/>
            <person name="Nishizawa T."/>
        </authorList>
    </citation>
    <scope>NUCLEOTIDE SEQUENCE</scope>
    <source>
        <strain evidence="12">E1425</strain>
    </source>
</reference>
<keyword evidence="13" id="KW-1185">Reference proteome</keyword>
<feature type="compositionally biased region" description="Low complexity" evidence="11">
    <location>
        <begin position="1"/>
        <end position="36"/>
    </location>
</feature>
<dbReference type="PRINTS" id="PR00784">
    <property type="entry name" value="MTUNCOUPLING"/>
</dbReference>
<dbReference type="GO" id="GO:0055085">
    <property type="term" value="P:transmembrane transport"/>
    <property type="evidence" value="ECO:0007669"/>
    <property type="project" value="InterPro"/>
</dbReference>
<keyword evidence="4 9" id="KW-0812">Transmembrane</keyword>
<evidence type="ECO:0000256" key="11">
    <source>
        <dbReference type="SAM" id="MobiDB-lite"/>
    </source>
</evidence>
<evidence type="ECO:0000256" key="1">
    <source>
        <dbReference type="ARBA" id="ARBA00004225"/>
    </source>
</evidence>
<dbReference type="OrthoDB" id="448427at2759"/>
<keyword evidence="5" id="KW-0677">Repeat</keyword>
<feature type="repeat" description="Solcar" evidence="9">
    <location>
        <begin position="42"/>
        <end position="123"/>
    </location>
</feature>
<evidence type="ECO:0000256" key="3">
    <source>
        <dbReference type="ARBA" id="ARBA00022448"/>
    </source>
</evidence>
<dbReference type="GO" id="GO:0031966">
    <property type="term" value="C:mitochondrial membrane"/>
    <property type="evidence" value="ECO:0007669"/>
    <property type="project" value="UniProtKB-SubCell"/>
</dbReference>
<keyword evidence="8 9" id="KW-0472">Membrane</keyword>
<organism evidence="12 13">
    <name type="scientific">Entomortierella parvispora</name>
    <dbReference type="NCBI Taxonomy" id="205924"/>
    <lineage>
        <taxon>Eukaryota</taxon>
        <taxon>Fungi</taxon>
        <taxon>Fungi incertae sedis</taxon>
        <taxon>Mucoromycota</taxon>
        <taxon>Mortierellomycotina</taxon>
        <taxon>Mortierellomycetes</taxon>
        <taxon>Mortierellales</taxon>
        <taxon>Mortierellaceae</taxon>
        <taxon>Entomortierella</taxon>
    </lineage>
</organism>
<dbReference type="PROSITE" id="PS50920">
    <property type="entry name" value="SOLCAR"/>
    <property type="match status" value="3"/>
</dbReference>
<sequence length="321" mass="35016">MATATTTTTQQVQLQQVKPVQQTPQQQQQQQQQKAPIAKPRDPFWLGGAASCSAALVSHPFDLTKVRLQTTQGASSQGMIGTMINVARHEGIFALYTGLSASLLRQGTYSTVRFGTYDLLKEKFGPKDGSRIPVSTMLLCGVLAGCIGGGFGNPADVVNIRMVNDGKLPKEQQRHYKHAFDGLYRIAKEEGPGQLMRGLGPNMNRAILMTSSQLVSYDGFKRQLLATPWFKDNLATHFASSLLAGLVATTVCAPLDVLKTRIMNSSGASTSSTQMFFHIIKTEGPTALFKGWLPAFLRLGPHTIVTFIVLEQLKVLVHQKK</sequence>
<evidence type="ECO:0000256" key="2">
    <source>
        <dbReference type="ARBA" id="ARBA00006375"/>
    </source>
</evidence>